<dbReference type="PANTHER" id="PTHR33495:SF2">
    <property type="entry name" value="ANTI-SIGMA FACTOR ANTAGONIST TM_1081-RELATED"/>
    <property type="match status" value="1"/>
</dbReference>
<dbReference type="RefSeq" id="WP_276093653.1">
    <property type="nucleotide sequence ID" value="NZ_JARJBC010000007.1"/>
</dbReference>
<reference evidence="4 5" key="1">
    <citation type="submission" date="2023-03" db="EMBL/GenBank/DDBJ databases">
        <title>Draft genome sequence of Streptomyces sp. RB6PN23 isolated from peat swamp forest in Thailand.</title>
        <authorList>
            <person name="Klaysubun C."/>
            <person name="Duangmal K."/>
        </authorList>
    </citation>
    <scope>NUCLEOTIDE SEQUENCE [LARGE SCALE GENOMIC DNA]</scope>
    <source>
        <strain evidence="4 5">RB6PN23</strain>
    </source>
</reference>
<name>A0ABT5ZKI3_9ACTN</name>
<dbReference type="InterPro" id="IPR003658">
    <property type="entry name" value="Anti-sigma_ant"/>
</dbReference>
<dbReference type="PANTHER" id="PTHR33495">
    <property type="entry name" value="ANTI-SIGMA FACTOR ANTAGONIST TM_1081-RELATED-RELATED"/>
    <property type="match status" value="1"/>
</dbReference>
<dbReference type="CDD" id="cd07043">
    <property type="entry name" value="STAS_anti-anti-sigma_factors"/>
    <property type="match status" value="1"/>
</dbReference>
<dbReference type="Gene3D" id="3.30.750.24">
    <property type="entry name" value="STAS domain"/>
    <property type="match status" value="1"/>
</dbReference>
<evidence type="ECO:0000256" key="2">
    <source>
        <dbReference type="RuleBase" id="RU003749"/>
    </source>
</evidence>
<evidence type="ECO:0000313" key="5">
    <source>
        <dbReference type="Proteomes" id="UP001216579"/>
    </source>
</evidence>
<dbReference type="InterPro" id="IPR058548">
    <property type="entry name" value="MlaB-like_STAS"/>
</dbReference>
<dbReference type="InterPro" id="IPR002645">
    <property type="entry name" value="STAS_dom"/>
</dbReference>
<dbReference type="InterPro" id="IPR036513">
    <property type="entry name" value="STAS_dom_sf"/>
</dbReference>
<gene>
    <name evidence="4" type="ORF">P3G67_13280</name>
</gene>
<organism evidence="4 5">
    <name type="scientific">Streptomyces silvisoli</name>
    <dbReference type="NCBI Taxonomy" id="3034235"/>
    <lineage>
        <taxon>Bacteria</taxon>
        <taxon>Bacillati</taxon>
        <taxon>Actinomycetota</taxon>
        <taxon>Actinomycetes</taxon>
        <taxon>Kitasatosporales</taxon>
        <taxon>Streptomycetaceae</taxon>
        <taxon>Streptomyces</taxon>
    </lineage>
</organism>
<evidence type="ECO:0000313" key="4">
    <source>
        <dbReference type="EMBL" id="MDF3290201.1"/>
    </source>
</evidence>
<comment type="similarity">
    <text evidence="1 2">Belongs to the anti-sigma-factor antagonist family.</text>
</comment>
<accession>A0ABT5ZKI3</accession>
<dbReference type="Proteomes" id="UP001216579">
    <property type="component" value="Unassembled WGS sequence"/>
</dbReference>
<evidence type="ECO:0000259" key="3">
    <source>
        <dbReference type="PROSITE" id="PS50801"/>
    </source>
</evidence>
<dbReference type="EMBL" id="JARJBC010000007">
    <property type="protein sequence ID" value="MDF3290201.1"/>
    <property type="molecule type" value="Genomic_DNA"/>
</dbReference>
<feature type="domain" description="STAS" evidence="3">
    <location>
        <begin position="21"/>
        <end position="107"/>
    </location>
</feature>
<sequence length="107" mass="11779">MLDAFRVEVQDSGPDDCQVFVTGELDIATAPDLRMTLYSAVTTYQRISVDLSNLQFCDCAGLNALIGAVRRAQAHGCDLRLRAVPQVLARLLRLTHTRGTFTLETNP</sequence>
<dbReference type="NCBIfam" id="TIGR00377">
    <property type="entry name" value="ant_ant_sig"/>
    <property type="match status" value="1"/>
</dbReference>
<evidence type="ECO:0000256" key="1">
    <source>
        <dbReference type="ARBA" id="ARBA00009013"/>
    </source>
</evidence>
<dbReference type="PROSITE" id="PS50801">
    <property type="entry name" value="STAS"/>
    <property type="match status" value="1"/>
</dbReference>
<comment type="caution">
    <text evidence="4">The sequence shown here is derived from an EMBL/GenBank/DDBJ whole genome shotgun (WGS) entry which is preliminary data.</text>
</comment>
<dbReference type="Pfam" id="PF13466">
    <property type="entry name" value="STAS_2"/>
    <property type="match status" value="1"/>
</dbReference>
<protein>
    <recommendedName>
        <fullName evidence="2">Anti-sigma factor antagonist</fullName>
    </recommendedName>
</protein>
<dbReference type="SUPFAM" id="SSF52091">
    <property type="entry name" value="SpoIIaa-like"/>
    <property type="match status" value="1"/>
</dbReference>
<keyword evidence="5" id="KW-1185">Reference proteome</keyword>
<proteinExistence type="inferred from homology"/>